<organism evidence="1 2">
    <name type="scientific">Catenuloplanes nepalensis</name>
    <dbReference type="NCBI Taxonomy" id="587533"/>
    <lineage>
        <taxon>Bacteria</taxon>
        <taxon>Bacillati</taxon>
        <taxon>Actinomycetota</taxon>
        <taxon>Actinomycetes</taxon>
        <taxon>Micromonosporales</taxon>
        <taxon>Micromonosporaceae</taxon>
        <taxon>Catenuloplanes</taxon>
    </lineage>
</organism>
<evidence type="ECO:0000313" key="2">
    <source>
        <dbReference type="Proteomes" id="UP001240984"/>
    </source>
</evidence>
<dbReference type="Proteomes" id="UP001240984">
    <property type="component" value="Unassembled WGS sequence"/>
</dbReference>
<dbReference type="EMBL" id="JAUSRA010000001">
    <property type="protein sequence ID" value="MDP9794116.1"/>
    <property type="molecule type" value="Genomic_DNA"/>
</dbReference>
<protein>
    <submittedName>
        <fullName evidence="1">Transcriptional regulator with XRE-family HTH domain</fullName>
    </submittedName>
</protein>
<evidence type="ECO:0000313" key="1">
    <source>
        <dbReference type="EMBL" id="MDP9794116.1"/>
    </source>
</evidence>
<reference evidence="1 2" key="1">
    <citation type="submission" date="2023-07" db="EMBL/GenBank/DDBJ databases">
        <title>Sequencing the genomes of 1000 actinobacteria strains.</title>
        <authorList>
            <person name="Klenk H.-P."/>
        </authorList>
    </citation>
    <scope>NUCLEOTIDE SEQUENCE [LARGE SCALE GENOMIC DNA]</scope>
    <source>
        <strain evidence="1 2">DSM 44710</strain>
    </source>
</reference>
<keyword evidence="2" id="KW-1185">Reference proteome</keyword>
<name>A0ABT9MS52_9ACTN</name>
<dbReference type="Gene3D" id="1.10.260.40">
    <property type="entry name" value="lambda repressor-like DNA-binding domains"/>
    <property type="match status" value="1"/>
</dbReference>
<accession>A0ABT9MS52</accession>
<gene>
    <name evidence="1" type="ORF">J2S43_002628</name>
</gene>
<dbReference type="InterPro" id="IPR010982">
    <property type="entry name" value="Lambda_DNA-bd_dom_sf"/>
</dbReference>
<comment type="caution">
    <text evidence="1">The sequence shown here is derived from an EMBL/GenBank/DDBJ whole genome shotgun (WGS) entry which is preliminary data.</text>
</comment>
<dbReference type="RefSeq" id="WP_306829239.1">
    <property type="nucleotide sequence ID" value="NZ_JAUSRA010000001.1"/>
</dbReference>
<sequence>MVAVDRWTGAHAQALRFALRMSVRAYAAYLGVAVRTVSKWERFGANTYPRGVSQEVLDVALARCDDDTRARFAVALAARTGAPLIPVPSGDLDHEGWVDDIERAATALGGQNFAFAAALLQRWIALSDPHRLDERGLYLYARSTTLLGDLRRDQGLVSGPLSAAHTYTIARSIYAQLGLARRVAQLDLALTVTMEMSGLLDTAARRYEHLAGDERLTDRDRARALLWVGTSLSKNGDHVYSMRVMGAAAREFDRLGEADDWSVTQQKLALAARGAGDLTAALRHLSIARDTAILAAPLQRVRLDTAHGHVLLTDPATADEGHRLLARAEKVAAAYGMSHQLRSIARLQQATDPGDPQ</sequence>
<proteinExistence type="predicted"/>